<protein>
    <recommendedName>
        <fullName evidence="9">Phosphopantetheine adenylyltransferase</fullName>
        <ecNumber evidence="9">2.7.7.3</ecNumber>
    </recommendedName>
    <alternativeName>
        <fullName evidence="9">Dephospho-CoA pyrophosphorylase</fullName>
    </alternativeName>
    <alternativeName>
        <fullName evidence="9">Pantetheine-phosphate adenylyltransferase</fullName>
        <shortName evidence="9">PPAT</shortName>
    </alternativeName>
</protein>
<keyword evidence="3 9" id="KW-0548">Nucleotidyltransferase</keyword>
<dbReference type="FunFam" id="3.40.50.620:FF:000012">
    <property type="entry name" value="Phosphopantetheine adenylyltransferase"/>
    <property type="match status" value="1"/>
</dbReference>
<dbReference type="GO" id="GO:0005737">
    <property type="term" value="C:cytoplasm"/>
    <property type="evidence" value="ECO:0007669"/>
    <property type="project" value="UniProtKB-SubCell"/>
</dbReference>
<dbReference type="GO" id="GO:0005524">
    <property type="term" value="F:ATP binding"/>
    <property type="evidence" value="ECO:0007669"/>
    <property type="project" value="UniProtKB-KW"/>
</dbReference>
<dbReference type="CDD" id="cd02163">
    <property type="entry name" value="PPAT"/>
    <property type="match status" value="1"/>
</dbReference>
<feature type="binding site" evidence="9">
    <location>
        <begin position="95"/>
        <end position="97"/>
    </location>
    <ligand>
        <name>ATP</name>
        <dbReference type="ChEBI" id="CHEBI:30616"/>
    </ligand>
</feature>
<dbReference type="PANTHER" id="PTHR21342:SF1">
    <property type="entry name" value="PHOSPHOPANTETHEINE ADENYLYLTRANSFERASE"/>
    <property type="match status" value="1"/>
</dbReference>
<dbReference type="NCBIfam" id="TIGR00125">
    <property type="entry name" value="cyt_tran_rel"/>
    <property type="match status" value="1"/>
</dbReference>
<dbReference type="EMBL" id="WTUZ01000010">
    <property type="protein sequence ID" value="MZQ81634.1"/>
    <property type="molecule type" value="Genomic_DNA"/>
</dbReference>
<dbReference type="PANTHER" id="PTHR21342">
    <property type="entry name" value="PHOSPHOPANTETHEINE ADENYLYLTRANSFERASE"/>
    <property type="match status" value="1"/>
</dbReference>
<evidence type="ECO:0000259" key="10">
    <source>
        <dbReference type="Pfam" id="PF01467"/>
    </source>
</evidence>
<organism evidence="11 12">
    <name type="scientific">Paenibacillus silvestris</name>
    <dbReference type="NCBI Taxonomy" id="2606219"/>
    <lineage>
        <taxon>Bacteria</taxon>
        <taxon>Bacillati</taxon>
        <taxon>Bacillota</taxon>
        <taxon>Bacilli</taxon>
        <taxon>Bacillales</taxon>
        <taxon>Paenibacillaceae</taxon>
        <taxon>Paenibacillus</taxon>
    </lineage>
</organism>
<comment type="caution">
    <text evidence="11">The sequence shown here is derived from an EMBL/GenBank/DDBJ whole genome shotgun (WGS) entry which is preliminary data.</text>
</comment>
<dbReference type="UniPathway" id="UPA00241">
    <property type="reaction ID" value="UER00355"/>
</dbReference>
<gene>
    <name evidence="9 11" type="primary">coaD</name>
    <name evidence="11" type="ORF">GQF01_05745</name>
</gene>
<name>A0A6L8UUS9_9BACL</name>
<keyword evidence="7 9" id="KW-0173">Coenzyme A biosynthesis</keyword>
<evidence type="ECO:0000256" key="7">
    <source>
        <dbReference type="ARBA" id="ARBA00022993"/>
    </source>
</evidence>
<evidence type="ECO:0000256" key="8">
    <source>
        <dbReference type="ARBA" id="ARBA00029346"/>
    </source>
</evidence>
<evidence type="ECO:0000313" key="11">
    <source>
        <dbReference type="EMBL" id="MZQ81634.1"/>
    </source>
</evidence>
<dbReference type="Pfam" id="PF01467">
    <property type="entry name" value="CTP_transf_like"/>
    <property type="match status" value="1"/>
</dbReference>
<comment type="subcellular location">
    <subcellularLocation>
        <location evidence="9">Cytoplasm</location>
    </subcellularLocation>
</comment>
<dbReference type="SUPFAM" id="SSF52374">
    <property type="entry name" value="Nucleotidylyl transferase"/>
    <property type="match status" value="1"/>
</dbReference>
<keyword evidence="6 9" id="KW-0460">Magnesium</keyword>
<dbReference type="GO" id="GO:0004595">
    <property type="term" value="F:pantetheine-phosphate adenylyltransferase activity"/>
    <property type="evidence" value="ECO:0007669"/>
    <property type="project" value="UniProtKB-UniRule"/>
</dbReference>
<dbReference type="GO" id="GO:0015937">
    <property type="term" value="P:coenzyme A biosynthetic process"/>
    <property type="evidence" value="ECO:0007669"/>
    <property type="project" value="UniProtKB-UniRule"/>
</dbReference>
<feature type="binding site" evidence="9">
    <location>
        <position position="48"/>
    </location>
    <ligand>
        <name>substrate</name>
    </ligand>
</feature>
<feature type="binding site" evidence="9">
    <location>
        <position position="24"/>
    </location>
    <ligand>
        <name>ATP</name>
        <dbReference type="ChEBI" id="CHEBI:30616"/>
    </ligand>
</feature>
<evidence type="ECO:0000256" key="6">
    <source>
        <dbReference type="ARBA" id="ARBA00022842"/>
    </source>
</evidence>
<evidence type="ECO:0000256" key="9">
    <source>
        <dbReference type="HAMAP-Rule" id="MF_00151"/>
    </source>
</evidence>
<dbReference type="PRINTS" id="PR01020">
    <property type="entry name" value="LPSBIOSNTHSS"/>
</dbReference>
<dbReference type="NCBIfam" id="TIGR01510">
    <property type="entry name" value="coaD_prev_kdtB"/>
    <property type="match status" value="1"/>
</dbReference>
<dbReference type="Gene3D" id="3.40.50.620">
    <property type="entry name" value="HUPs"/>
    <property type="match status" value="1"/>
</dbReference>
<comment type="cofactor">
    <cofactor evidence="9">
        <name>Mg(2+)</name>
        <dbReference type="ChEBI" id="CHEBI:18420"/>
    </cofactor>
</comment>
<evidence type="ECO:0000256" key="1">
    <source>
        <dbReference type="ARBA" id="ARBA00022490"/>
    </source>
</evidence>
<dbReference type="InterPro" id="IPR014729">
    <property type="entry name" value="Rossmann-like_a/b/a_fold"/>
</dbReference>
<accession>A0A6L8UUS9</accession>
<feature type="binding site" evidence="9">
    <location>
        <begin position="16"/>
        <end position="17"/>
    </location>
    <ligand>
        <name>ATP</name>
        <dbReference type="ChEBI" id="CHEBI:30616"/>
    </ligand>
</feature>
<comment type="similarity">
    <text evidence="9">Belongs to the bacterial CoaD family.</text>
</comment>
<keyword evidence="1 9" id="KW-0963">Cytoplasm</keyword>
<feature type="domain" description="Cytidyltransferase-like" evidence="10">
    <location>
        <begin position="12"/>
        <end position="140"/>
    </location>
</feature>
<evidence type="ECO:0000313" key="12">
    <source>
        <dbReference type="Proteomes" id="UP000481087"/>
    </source>
</evidence>
<feature type="binding site" evidence="9">
    <location>
        <position position="105"/>
    </location>
    <ligand>
        <name>ATP</name>
        <dbReference type="ChEBI" id="CHEBI:30616"/>
    </ligand>
</feature>
<keyword evidence="12" id="KW-1185">Reference proteome</keyword>
<proteinExistence type="inferred from homology"/>
<comment type="pathway">
    <text evidence="9">Cofactor biosynthesis; coenzyme A biosynthesis; CoA from (R)-pantothenate: step 4/5.</text>
</comment>
<evidence type="ECO:0000256" key="2">
    <source>
        <dbReference type="ARBA" id="ARBA00022679"/>
    </source>
</evidence>
<dbReference type="Proteomes" id="UP000481087">
    <property type="component" value="Unassembled WGS sequence"/>
</dbReference>
<feature type="binding site" evidence="9">
    <location>
        <position position="16"/>
    </location>
    <ligand>
        <name>substrate</name>
    </ligand>
</feature>
<keyword evidence="2 9" id="KW-0808">Transferase</keyword>
<feature type="binding site" evidence="9">
    <location>
        <position position="80"/>
    </location>
    <ligand>
        <name>substrate</name>
    </ligand>
</feature>
<keyword evidence="4 9" id="KW-0547">Nucleotide-binding</keyword>
<evidence type="ECO:0000256" key="4">
    <source>
        <dbReference type="ARBA" id="ARBA00022741"/>
    </source>
</evidence>
<reference evidence="11 12" key="1">
    <citation type="submission" date="2019-12" db="EMBL/GenBank/DDBJ databases">
        <title>Paenibacillus sp. nov. sp. isolated from soil.</title>
        <authorList>
            <person name="Kim J."/>
            <person name="Jeong S.E."/>
            <person name="Jung H.S."/>
            <person name="Jeon C.O."/>
        </authorList>
    </citation>
    <scope>NUCLEOTIDE SEQUENCE [LARGE SCALE GENOMIC DNA]</scope>
    <source>
        <strain evidence="11 12">5J-6</strain>
    </source>
</reference>
<feature type="site" description="Transition state stabilizer" evidence="9">
    <location>
        <position position="24"/>
    </location>
</feature>
<dbReference type="InterPro" id="IPR004821">
    <property type="entry name" value="Cyt_trans-like"/>
</dbReference>
<evidence type="ECO:0000256" key="5">
    <source>
        <dbReference type="ARBA" id="ARBA00022840"/>
    </source>
</evidence>
<dbReference type="InterPro" id="IPR001980">
    <property type="entry name" value="PPAT"/>
</dbReference>
<feature type="binding site" evidence="9">
    <location>
        <position position="94"/>
    </location>
    <ligand>
        <name>substrate</name>
    </ligand>
</feature>
<dbReference type="HAMAP" id="MF_00151">
    <property type="entry name" value="PPAT_bact"/>
    <property type="match status" value="1"/>
</dbReference>
<comment type="function">
    <text evidence="9">Reversibly transfers an adenylyl group from ATP to 4'-phosphopantetheine, yielding dephospho-CoA (dPCoA) and pyrophosphate.</text>
</comment>
<feature type="binding site" evidence="9">
    <location>
        <begin position="130"/>
        <end position="136"/>
    </location>
    <ligand>
        <name>ATP</name>
        <dbReference type="ChEBI" id="CHEBI:30616"/>
    </ligand>
</feature>
<comment type="subunit">
    <text evidence="9">Homohexamer.</text>
</comment>
<comment type="catalytic activity">
    <reaction evidence="8 9">
        <text>(R)-4'-phosphopantetheine + ATP + H(+) = 3'-dephospho-CoA + diphosphate</text>
        <dbReference type="Rhea" id="RHEA:19801"/>
        <dbReference type="ChEBI" id="CHEBI:15378"/>
        <dbReference type="ChEBI" id="CHEBI:30616"/>
        <dbReference type="ChEBI" id="CHEBI:33019"/>
        <dbReference type="ChEBI" id="CHEBI:57328"/>
        <dbReference type="ChEBI" id="CHEBI:61723"/>
        <dbReference type="EC" id="2.7.7.3"/>
    </reaction>
</comment>
<evidence type="ECO:0000256" key="3">
    <source>
        <dbReference type="ARBA" id="ARBA00022695"/>
    </source>
</evidence>
<keyword evidence="5 9" id="KW-0067">ATP-binding</keyword>
<sequence length="167" mass="19195">MMKQEHGITVAVYPGSFDPVTYGHLDIIHRAAKVFDKLIVAVLNNTSKNPLFTLEERMDLIRRVTKDLPNVEVDGFRDLMVNYMKHRNVRLIVRGLRAVSDFEYELQMASTNHKLNSDVETFFMTSKPQYSYLSSSIVKEIARFHGPVVDLVPPEVEEALQNKFPRA</sequence>
<dbReference type="RefSeq" id="WP_161405882.1">
    <property type="nucleotide sequence ID" value="NZ_WTUZ01000010.1"/>
</dbReference>
<dbReference type="EC" id="2.7.7.3" evidence="9"/>
<dbReference type="AlphaFoldDB" id="A0A6L8UUS9"/>